<dbReference type="EMBL" id="JXEA01000080">
    <property type="protein sequence ID" value="OLG92620.1"/>
    <property type="molecule type" value="Genomic_DNA"/>
</dbReference>
<name>A0A854CM92_XANOO</name>
<protein>
    <submittedName>
        <fullName evidence="2">Uncharacterized protein</fullName>
    </submittedName>
</protein>
<evidence type="ECO:0000313" key="2">
    <source>
        <dbReference type="EMBL" id="OLG93430.1"/>
    </source>
</evidence>
<proteinExistence type="predicted"/>
<organism evidence="2">
    <name type="scientific">Xanthomonas oryzae pv. oryzae</name>
    <dbReference type="NCBI Taxonomy" id="64187"/>
    <lineage>
        <taxon>Bacteria</taxon>
        <taxon>Pseudomonadati</taxon>
        <taxon>Pseudomonadota</taxon>
        <taxon>Gammaproteobacteria</taxon>
        <taxon>Lysobacterales</taxon>
        <taxon>Lysobacteraceae</taxon>
        <taxon>Xanthomonas</taxon>
    </lineage>
</organism>
<gene>
    <name evidence="2" type="ORF">BXO512_04845</name>
    <name evidence="1" type="ORF">BXO512_07415</name>
</gene>
<evidence type="ECO:0000313" key="1">
    <source>
        <dbReference type="EMBL" id="OLG92620.1"/>
    </source>
</evidence>
<dbReference type="AlphaFoldDB" id="A0A854CM92"/>
<dbReference type="EMBL" id="JXEA01000054">
    <property type="protein sequence ID" value="OLG93430.1"/>
    <property type="molecule type" value="Genomic_DNA"/>
</dbReference>
<comment type="caution">
    <text evidence="2">The sequence shown here is derived from an EMBL/GenBank/DDBJ whole genome shotgun (WGS) entry which is preliminary data.</text>
</comment>
<reference evidence="2" key="1">
    <citation type="submission" date="2015-01" db="EMBL/GenBank/DDBJ databases">
        <title>Population genomics of rice bacterial leaf blight strains from India.</title>
        <authorList>
            <person name="Midha S."/>
            <person name="Anil M.G."/>
            <person name="Mishra D."/>
            <person name="Brahma K."/>
            <person name="Laha G.S."/>
            <person name="Sundaram R.M."/>
            <person name="Sonti R.V."/>
            <person name="Patil P.B."/>
        </authorList>
    </citation>
    <scope>NUCLEOTIDE SEQUENCE</scope>
    <source>
        <strain evidence="2">BXO512</strain>
    </source>
</reference>
<sequence>MLEINGLPLTETAPGTHRKLAKALFKGFLEPVHDLLSSSARNARWMNCKLVLGLRSQFFHSLRFFSSQAKLRS</sequence>
<accession>A0A854CM92</accession>
<feature type="non-terminal residue" evidence="2">
    <location>
        <position position="73"/>
    </location>
</feature>